<reference evidence="1" key="2">
    <citation type="submission" date="2020-09" db="EMBL/GenBank/DDBJ databases">
        <authorList>
            <person name="Sun Q."/>
            <person name="Zhou Y."/>
        </authorList>
    </citation>
    <scope>NUCLEOTIDE SEQUENCE</scope>
    <source>
        <strain evidence="1">CGMCC 4.7138</strain>
    </source>
</reference>
<dbReference type="Proteomes" id="UP000653480">
    <property type="component" value="Unassembled WGS sequence"/>
</dbReference>
<sequence length="529" mass="57603">MRNARDELAGYLKSRRQMVSRLKAWRAGPDRILTLLQQAARIRHEEALRAGDPHVTEDAALWTRIFARLVNWNARFPYGHGDCSQKDAEEVVAFARELDATERLETAISVGAFSVTKSSGLFKLAITQDPAVEAADLMLEALTSPHRYPDIGGSEVNVWLHRLAQGKGATGIPTNVRRSSALWGRKAIEAYRAALPEGSLQDSFTLRGRLTVGNAVQYWAALVGLCYLLDRIAAITRDTRATLMSMHKNAIAARLADAVGEGADLELAQEVVELATFTPGASPLAAPLIPCGDRLIICPALVNPIGTERLLLRAVASDPSRSGKLGKDLGRRASAWGEFLCGIPGVLVAEGVIIKRATGGIAGDLDVVAVDPSAGVGICLEVKWPIDAQSLGESMKITDVTDKGARQLDRLRSFLATGDAIYTLPSGWPRFEEVEWAWVVGTPQQLYAGTLPVHDIHVTSLRYIMQLPKPATLGQLIGGIASPSWPERNRHFEIRPARMRIGAIRIEQETIALMRTPRWSPKYSENGIG</sequence>
<accession>A0A8H9LB47</accession>
<keyword evidence="2" id="KW-1185">Reference proteome</keyword>
<dbReference type="EMBL" id="BMMN01000001">
    <property type="protein sequence ID" value="GGN99220.1"/>
    <property type="molecule type" value="Genomic_DNA"/>
</dbReference>
<comment type="caution">
    <text evidence="1">The sequence shown here is derived from an EMBL/GenBank/DDBJ whole genome shotgun (WGS) entry which is preliminary data.</text>
</comment>
<evidence type="ECO:0000313" key="2">
    <source>
        <dbReference type="Proteomes" id="UP000653480"/>
    </source>
</evidence>
<dbReference type="RefSeq" id="WP_142567723.1">
    <property type="nucleotide sequence ID" value="NZ_BMMN01000001.1"/>
</dbReference>
<evidence type="ECO:0000313" key="1">
    <source>
        <dbReference type="EMBL" id="GGN99220.1"/>
    </source>
</evidence>
<name>A0A8H9LB47_9ACTN</name>
<gene>
    <name evidence="1" type="ORF">GCM10011574_04620</name>
</gene>
<reference evidence="1" key="1">
    <citation type="journal article" date="2014" name="Int. J. Syst. Evol. Microbiol.">
        <title>Complete genome sequence of Corynebacterium casei LMG S-19264T (=DSM 44701T), isolated from a smear-ripened cheese.</title>
        <authorList>
            <consortium name="US DOE Joint Genome Institute (JGI-PGF)"/>
            <person name="Walter F."/>
            <person name="Albersmeier A."/>
            <person name="Kalinowski J."/>
            <person name="Ruckert C."/>
        </authorList>
    </citation>
    <scope>NUCLEOTIDE SEQUENCE</scope>
    <source>
        <strain evidence="1">CGMCC 4.7138</strain>
    </source>
</reference>
<proteinExistence type="predicted"/>
<dbReference type="OrthoDB" id="3497189at2"/>
<dbReference type="AlphaFoldDB" id="A0A8H9LB47"/>
<organism evidence="1 2">
    <name type="scientific">Microbispora bryophytorum</name>
    <dbReference type="NCBI Taxonomy" id="1460882"/>
    <lineage>
        <taxon>Bacteria</taxon>
        <taxon>Bacillati</taxon>
        <taxon>Actinomycetota</taxon>
        <taxon>Actinomycetes</taxon>
        <taxon>Streptosporangiales</taxon>
        <taxon>Streptosporangiaceae</taxon>
        <taxon>Microbispora</taxon>
    </lineage>
</organism>
<protein>
    <submittedName>
        <fullName evidence="1">Uncharacterized protein</fullName>
    </submittedName>
</protein>